<evidence type="ECO:0000256" key="3">
    <source>
        <dbReference type="ARBA" id="ARBA00022989"/>
    </source>
</evidence>
<reference evidence="9" key="2">
    <citation type="submission" date="2019-09" db="UniProtKB">
        <authorList>
            <consortium name="WormBaseParasite"/>
        </authorList>
    </citation>
    <scope>IDENTIFICATION</scope>
</reference>
<evidence type="ECO:0000259" key="6">
    <source>
        <dbReference type="PROSITE" id="PS50929"/>
    </source>
</evidence>
<dbReference type="Pfam" id="PF00664">
    <property type="entry name" value="ABC_membrane"/>
    <property type="match status" value="1"/>
</dbReference>
<protein>
    <submittedName>
        <fullName evidence="9">ABC transmembrane type-1 domain-containing protein</fullName>
    </submittedName>
</protein>
<keyword evidence="3" id="KW-1133">Transmembrane helix</keyword>
<evidence type="ECO:0000256" key="5">
    <source>
        <dbReference type="SAM" id="SignalP"/>
    </source>
</evidence>
<feature type="domain" description="ABC transmembrane type-1" evidence="6">
    <location>
        <begin position="1"/>
        <end position="75"/>
    </location>
</feature>
<feature type="chain" id="PRO_5044552293" evidence="5">
    <location>
        <begin position="20"/>
        <end position="119"/>
    </location>
</feature>
<dbReference type="InterPro" id="IPR039421">
    <property type="entry name" value="Type_1_exporter"/>
</dbReference>
<dbReference type="Gene3D" id="1.20.1560.10">
    <property type="entry name" value="ABC transporter type 1, transmembrane domain"/>
    <property type="match status" value="1"/>
</dbReference>
<proteinExistence type="predicted"/>
<dbReference type="InterPro" id="IPR036640">
    <property type="entry name" value="ABC1_TM_sf"/>
</dbReference>
<comment type="subcellular location">
    <subcellularLocation>
        <location evidence="1">Membrane</location>
        <topology evidence="1">Multi-pass membrane protein</topology>
    </subcellularLocation>
</comment>
<reference evidence="7 8" key="1">
    <citation type="submission" date="2018-11" db="EMBL/GenBank/DDBJ databases">
        <authorList>
            <consortium name="Pathogen Informatics"/>
        </authorList>
    </citation>
    <scope>NUCLEOTIDE SEQUENCE [LARGE SCALE GENOMIC DNA]</scope>
</reference>
<gene>
    <name evidence="7" type="ORF">HPBE_LOCUS27157</name>
</gene>
<dbReference type="PANTHER" id="PTHR43394">
    <property type="entry name" value="ATP-DEPENDENT PERMEASE MDL1, MITOCHONDRIAL"/>
    <property type="match status" value="1"/>
</dbReference>
<keyword evidence="5" id="KW-0732">Signal</keyword>
<dbReference type="InterPro" id="IPR011527">
    <property type="entry name" value="ABC1_TM_dom"/>
</dbReference>
<evidence type="ECO:0000256" key="2">
    <source>
        <dbReference type="ARBA" id="ARBA00022692"/>
    </source>
</evidence>
<dbReference type="SUPFAM" id="SSF90123">
    <property type="entry name" value="ABC transporter transmembrane region"/>
    <property type="match status" value="1"/>
</dbReference>
<evidence type="ECO:0000256" key="4">
    <source>
        <dbReference type="ARBA" id="ARBA00023136"/>
    </source>
</evidence>
<dbReference type="PANTHER" id="PTHR43394:SF27">
    <property type="entry name" value="ATP-DEPENDENT TRANSLOCASE ABCB1-LIKE"/>
    <property type="match status" value="1"/>
</dbReference>
<dbReference type="WBParaSite" id="HPBE_0002715801-mRNA-1">
    <property type="protein sequence ID" value="HPBE_0002715801-mRNA-1"/>
    <property type="gene ID" value="HPBE_0002715801"/>
</dbReference>
<dbReference type="GO" id="GO:0090374">
    <property type="term" value="P:oligopeptide export from mitochondrion"/>
    <property type="evidence" value="ECO:0007669"/>
    <property type="project" value="TreeGrafter"/>
</dbReference>
<keyword evidence="2" id="KW-0812">Transmembrane</keyword>
<dbReference type="GO" id="GO:0015421">
    <property type="term" value="F:ABC-type oligopeptide transporter activity"/>
    <property type="evidence" value="ECO:0007669"/>
    <property type="project" value="TreeGrafter"/>
</dbReference>
<accession>A0A3P8F6M7</accession>
<sequence length="119" mass="13219">MTLVMLAFFPIFFGPLAIASKFMAKIVPEEQNAYINAGSTAEEVIHGIRTVVAFNGQEKEIRRYIARSLGIRRHQECCDFLGCQIMLSLRTENADFVTVRNRSAVHSIVVSTSFCSACG</sequence>
<dbReference type="AlphaFoldDB" id="A0A183GWT8"/>
<evidence type="ECO:0000313" key="7">
    <source>
        <dbReference type="EMBL" id="VDP61390.1"/>
    </source>
</evidence>
<keyword evidence="4" id="KW-0472">Membrane</keyword>
<dbReference type="GO" id="GO:0005743">
    <property type="term" value="C:mitochondrial inner membrane"/>
    <property type="evidence" value="ECO:0007669"/>
    <property type="project" value="TreeGrafter"/>
</dbReference>
<evidence type="ECO:0000313" key="9">
    <source>
        <dbReference type="WBParaSite" id="HPBE_0002715801-mRNA-1"/>
    </source>
</evidence>
<evidence type="ECO:0000256" key="1">
    <source>
        <dbReference type="ARBA" id="ARBA00004141"/>
    </source>
</evidence>
<dbReference type="PROSITE" id="PS50929">
    <property type="entry name" value="ABC_TM1F"/>
    <property type="match status" value="1"/>
</dbReference>
<feature type="signal peptide" evidence="5">
    <location>
        <begin position="1"/>
        <end position="19"/>
    </location>
</feature>
<dbReference type="GO" id="GO:0005524">
    <property type="term" value="F:ATP binding"/>
    <property type="evidence" value="ECO:0007669"/>
    <property type="project" value="InterPro"/>
</dbReference>
<name>A0A183GWT8_HELPZ</name>
<dbReference type="OrthoDB" id="6500128at2759"/>
<dbReference type="EMBL" id="UZAH01042211">
    <property type="protein sequence ID" value="VDP61390.1"/>
    <property type="molecule type" value="Genomic_DNA"/>
</dbReference>
<accession>A0A183GWT8</accession>
<keyword evidence="8" id="KW-1185">Reference proteome</keyword>
<organism evidence="8 9">
    <name type="scientific">Heligmosomoides polygyrus</name>
    <name type="common">Parasitic roundworm</name>
    <dbReference type="NCBI Taxonomy" id="6339"/>
    <lineage>
        <taxon>Eukaryota</taxon>
        <taxon>Metazoa</taxon>
        <taxon>Ecdysozoa</taxon>
        <taxon>Nematoda</taxon>
        <taxon>Chromadorea</taxon>
        <taxon>Rhabditida</taxon>
        <taxon>Rhabditina</taxon>
        <taxon>Rhabditomorpha</taxon>
        <taxon>Strongyloidea</taxon>
        <taxon>Heligmosomidae</taxon>
        <taxon>Heligmosomoides</taxon>
    </lineage>
</organism>
<dbReference type="Proteomes" id="UP000050761">
    <property type="component" value="Unassembled WGS sequence"/>
</dbReference>
<evidence type="ECO:0000313" key="8">
    <source>
        <dbReference type="Proteomes" id="UP000050761"/>
    </source>
</evidence>